<protein>
    <submittedName>
        <fullName evidence="2">Uncharacterized protein</fullName>
    </submittedName>
</protein>
<organism evidence="2">
    <name type="scientific">Satyrvirus sp</name>
    <dbReference type="NCBI Taxonomy" id="2487771"/>
    <lineage>
        <taxon>Viruses</taxon>
        <taxon>Varidnaviria</taxon>
        <taxon>Bamfordvirae</taxon>
        <taxon>Nucleocytoviricota</taxon>
        <taxon>Megaviricetes</taxon>
        <taxon>Imitervirales</taxon>
        <taxon>Mimiviridae</taxon>
        <taxon>Megamimivirinae</taxon>
    </lineage>
</organism>
<accession>A0A3G5AJ29</accession>
<reference evidence="2" key="1">
    <citation type="submission" date="2018-10" db="EMBL/GenBank/DDBJ databases">
        <title>Hidden diversity of soil giant viruses.</title>
        <authorList>
            <person name="Schulz F."/>
            <person name="Alteio L."/>
            <person name="Goudeau D."/>
            <person name="Ryan E.M."/>
            <person name="Malmstrom R.R."/>
            <person name="Blanchard J."/>
            <person name="Woyke T."/>
        </authorList>
    </citation>
    <scope>NUCLEOTIDE SEQUENCE</scope>
    <source>
        <strain evidence="2">SAV1</strain>
    </source>
</reference>
<dbReference type="EMBL" id="MK072479">
    <property type="protein sequence ID" value="AYV85803.1"/>
    <property type="molecule type" value="Genomic_DNA"/>
</dbReference>
<proteinExistence type="predicted"/>
<name>A0A3G5AJ29_9VIRU</name>
<feature type="coiled-coil region" evidence="1">
    <location>
        <begin position="69"/>
        <end position="107"/>
    </location>
</feature>
<sequence>MCISSGKHQNHTFVLLSNEIQFTRERLGNLVGITAALARLTETAKPLDILDTHYKKQIAILDESKIRLKKEISERHRDLKTQLDKERENIQKQIQDQNSQMQFLSDKIKKTAHDAEQFSLNSPKELEIVSTPPAEMYQKLSELESILSHYKEVLTSLNSVF</sequence>
<evidence type="ECO:0000313" key="2">
    <source>
        <dbReference type="EMBL" id="AYV85803.1"/>
    </source>
</evidence>
<gene>
    <name evidence="2" type="ORF">Satyrvirus43_7</name>
</gene>
<keyword evidence="1" id="KW-0175">Coiled coil</keyword>
<evidence type="ECO:0000256" key="1">
    <source>
        <dbReference type="SAM" id="Coils"/>
    </source>
</evidence>